<dbReference type="InterPro" id="IPR012340">
    <property type="entry name" value="NA-bd_OB-fold"/>
</dbReference>
<evidence type="ECO:0000259" key="7">
    <source>
        <dbReference type="Pfam" id="PF24961"/>
    </source>
</evidence>
<dbReference type="CDD" id="cd07021">
    <property type="entry name" value="Clp_protease_NfeD_like"/>
    <property type="match status" value="1"/>
</dbReference>
<evidence type="ECO:0000259" key="6">
    <source>
        <dbReference type="Pfam" id="PF01957"/>
    </source>
</evidence>
<evidence type="ECO:0000256" key="2">
    <source>
        <dbReference type="ARBA" id="ARBA00022692"/>
    </source>
</evidence>
<gene>
    <name evidence="9" type="ORF">D4T97_013395</name>
</gene>
<comment type="caution">
    <text evidence="9">The sequence shown here is derived from an EMBL/GenBank/DDBJ whole genome shotgun (WGS) entry which is preliminary data.</text>
</comment>
<keyword evidence="10" id="KW-1185">Reference proteome</keyword>
<dbReference type="InterPro" id="IPR052165">
    <property type="entry name" value="Membrane_assoc_protease"/>
</dbReference>
<dbReference type="RefSeq" id="WP_126051248.1">
    <property type="nucleotide sequence ID" value="NZ_QYTV02000005.1"/>
</dbReference>
<feature type="domain" description="NfeD1b N-terminal" evidence="8">
    <location>
        <begin position="31"/>
        <end position="217"/>
    </location>
</feature>
<comment type="subcellular location">
    <subcellularLocation>
        <location evidence="1">Membrane</location>
        <topology evidence="1">Multi-pass membrane protein</topology>
    </subcellularLocation>
</comment>
<dbReference type="Proteomes" id="UP000287156">
    <property type="component" value="Unassembled WGS sequence"/>
</dbReference>
<keyword evidence="3 5" id="KW-1133">Transmembrane helix</keyword>
<evidence type="ECO:0000256" key="5">
    <source>
        <dbReference type="SAM" id="Phobius"/>
    </source>
</evidence>
<reference evidence="9" key="1">
    <citation type="submission" date="2018-12" db="EMBL/GenBank/DDBJ databases">
        <authorList>
            <person name="Sun L."/>
            <person name="Chen Z."/>
        </authorList>
    </citation>
    <scope>NUCLEOTIDE SEQUENCE [LARGE SCALE GENOMIC DNA]</scope>
    <source>
        <strain evidence="9">3-2-2</strain>
    </source>
</reference>
<dbReference type="SUPFAM" id="SSF52096">
    <property type="entry name" value="ClpP/crotonase"/>
    <property type="match status" value="1"/>
</dbReference>
<dbReference type="InterPro" id="IPR056739">
    <property type="entry name" value="NfeD_membrane"/>
</dbReference>
<protein>
    <submittedName>
        <fullName evidence="9">Nodulation protein NfeD</fullName>
    </submittedName>
</protein>
<proteinExistence type="predicted"/>
<dbReference type="GO" id="GO:0005886">
    <property type="term" value="C:plasma membrane"/>
    <property type="evidence" value="ECO:0007669"/>
    <property type="project" value="TreeGrafter"/>
</dbReference>
<dbReference type="InterPro" id="IPR056738">
    <property type="entry name" value="NfeD1b_N"/>
</dbReference>
<evidence type="ECO:0000313" key="10">
    <source>
        <dbReference type="Proteomes" id="UP000287156"/>
    </source>
</evidence>
<dbReference type="OrthoDB" id="9806253at2"/>
<dbReference type="Pfam" id="PF01957">
    <property type="entry name" value="NfeD"/>
    <property type="match status" value="1"/>
</dbReference>
<dbReference type="Gene3D" id="3.90.226.10">
    <property type="entry name" value="2-enoyl-CoA Hydratase, Chain A, domain 1"/>
    <property type="match status" value="1"/>
</dbReference>
<dbReference type="Gene3D" id="2.40.50.140">
    <property type="entry name" value="Nucleic acid-binding proteins"/>
    <property type="match status" value="1"/>
</dbReference>
<organism evidence="9 10">
    <name type="scientific">Siminovitchia acidinfaciens</name>
    <dbReference type="NCBI Taxonomy" id="2321395"/>
    <lineage>
        <taxon>Bacteria</taxon>
        <taxon>Bacillati</taxon>
        <taxon>Bacillota</taxon>
        <taxon>Bacilli</taxon>
        <taxon>Bacillales</taxon>
        <taxon>Bacillaceae</taxon>
        <taxon>Siminovitchia</taxon>
    </lineage>
</organism>
<feature type="domain" description="NfeD integral membrane" evidence="7">
    <location>
        <begin position="235"/>
        <end position="348"/>
    </location>
</feature>
<dbReference type="InterPro" id="IPR002810">
    <property type="entry name" value="NfeD-like_C"/>
</dbReference>
<evidence type="ECO:0000259" key="8">
    <source>
        <dbReference type="Pfam" id="PF25145"/>
    </source>
</evidence>
<name>A0A429XYN5_9BACI</name>
<evidence type="ECO:0000256" key="3">
    <source>
        <dbReference type="ARBA" id="ARBA00022989"/>
    </source>
</evidence>
<dbReference type="InterPro" id="IPR029045">
    <property type="entry name" value="ClpP/crotonase-like_dom_sf"/>
</dbReference>
<dbReference type="Pfam" id="PF25145">
    <property type="entry name" value="NfeD1b_N"/>
    <property type="match status" value="1"/>
</dbReference>
<keyword evidence="2 5" id="KW-0812">Transmembrane</keyword>
<keyword evidence="4 5" id="KW-0472">Membrane</keyword>
<evidence type="ECO:0000256" key="4">
    <source>
        <dbReference type="ARBA" id="ARBA00023136"/>
    </source>
</evidence>
<dbReference type="AlphaFoldDB" id="A0A429XYN5"/>
<evidence type="ECO:0000256" key="1">
    <source>
        <dbReference type="ARBA" id="ARBA00004141"/>
    </source>
</evidence>
<evidence type="ECO:0000313" key="9">
    <source>
        <dbReference type="EMBL" id="RST73863.1"/>
    </source>
</evidence>
<feature type="transmembrane region" description="Helical" evidence="5">
    <location>
        <begin position="328"/>
        <end position="350"/>
    </location>
</feature>
<feature type="transmembrane region" description="Helical" evidence="5">
    <location>
        <begin position="229"/>
        <end position="249"/>
    </location>
</feature>
<sequence length="435" mass="46361">MLLKRILASVFLILAGVISFLPVQAEGKENNVYVIPIKDDVEKGLNAFLDRAISTAEKEKADMIVFDMNTPGGAVDAARDIGNRIAKTDVKTVTFVNSWAISAGSYIALHTDEIYMTPNAVMGAAAVIDQQGNTAGEKAESMWLAAMEAAAKKSGRDPQIAKAMASKKVDLPDLKENGKLLTLEADQALKVGYSEATVNNIDELLKAAGMTDAKIHSVEPSFAESLARLITNPVVVPILLTIASLGLVLELYTPGFGLPGGMGLSALLLFFYGHYVAGFAGYEAILLFVVGLILIAAEIFVAGGILGILGTVAVIGSMFLAGENVVQMGMSIVTALLLAFILIIIMLKVFGKRVNIFRKFILTDSTNTESGYVSNVNRLELIGREGVTVTPLRPSGTIKVDDERLDVVAEGSFIENNTTVKVVKVEGSRIVVRPV</sequence>
<dbReference type="PANTHER" id="PTHR33507">
    <property type="entry name" value="INNER MEMBRANE PROTEIN YBBJ"/>
    <property type="match status" value="1"/>
</dbReference>
<dbReference type="PANTHER" id="PTHR33507:SF3">
    <property type="entry name" value="INNER MEMBRANE PROTEIN YBBJ"/>
    <property type="match status" value="1"/>
</dbReference>
<dbReference type="Pfam" id="PF24961">
    <property type="entry name" value="NfeD_membrane"/>
    <property type="match status" value="1"/>
</dbReference>
<feature type="domain" description="NfeD-like C-terminal" evidence="6">
    <location>
        <begin position="380"/>
        <end position="434"/>
    </location>
</feature>
<feature type="transmembrane region" description="Helical" evidence="5">
    <location>
        <begin position="304"/>
        <end position="322"/>
    </location>
</feature>
<feature type="transmembrane region" description="Helical" evidence="5">
    <location>
        <begin position="279"/>
        <end position="297"/>
    </location>
</feature>
<dbReference type="EMBL" id="QYTV02000005">
    <property type="protein sequence ID" value="RST73863.1"/>
    <property type="molecule type" value="Genomic_DNA"/>
</dbReference>
<accession>A0A429XYN5</accession>